<evidence type="ECO:0000313" key="3">
    <source>
        <dbReference type="EMBL" id="CAE4573628.1"/>
    </source>
</evidence>
<dbReference type="CDD" id="cd15457">
    <property type="entry name" value="NADAR"/>
    <property type="match status" value="1"/>
</dbReference>
<organism evidence="3">
    <name type="scientific">Alexandrium monilatum</name>
    <dbReference type="NCBI Taxonomy" id="311494"/>
    <lineage>
        <taxon>Eukaryota</taxon>
        <taxon>Sar</taxon>
        <taxon>Alveolata</taxon>
        <taxon>Dinophyceae</taxon>
        <taxon>Gonyaulacales</taxon>
        <taxon>Pyrocystaceae</taxon>
        <taxon>Alexandrium</taxon>
    </lineage>
</organism>
<feature type="region of interest" description="Disordered" evidence="1">
    <location>
        <begin position="74"/>
        <end position="100"/>
    </location>
</feature>
<dbReference type="AlphaFoldDB" id="A0A7S4Q638"/>
<feature type="compositionally biased region" description="Acidic residues" evidence="1">
    <location>
        <begin position="87"/>
        <end position="99"/>
    </location>
</feature>
<dbReference type="EMBL" id="HBNR01019937">
    <property type="protein sequence ID" value="CAE4573628.1"/>
    <property type="molecule type" value="Transcribed_RNA"/>
</dbReference>
<protein>
    <recommendedName>
        <fullName evidence="2">NADAR domain-containing protein</fullName>
    </recommendedName>
</protein>
<evidence type="ECO:0000256" key="1">
    <source>
        <dbReference type="SAM" id="MobiDB-lite"/>
    </source>
</evidence>
<dbReference type="SUPFAM" id="SSF143990">
    <property type="entry name" value="YbiA-like"/>
    <property type="match status" value="1"/>
</dbReference>
<gene>
    <name evidence="3" type="ORF">AMON00008_LOCUS13247</name>
</gene>
<dbReference type="Pfam" id="PF08719">
    <property type="entry name" value="NADAR"/>
    <property type="match status" value="1"/>
</dbReference>
<evidence type="ECO:0000259" key="2">
    <source>
        <dbReference type="Pfam" id="PF08719"/>
    </source>
</evidence>
<reference evidence="3" key="1">
    <citation type="submission" date="2021-01" db="EMBL/GenBank/DDBJ databases">
        <authorList>
            <person name="Corre E."/>
            <person name="Pelletier E."/>
            <person name="Niang G."/>
            <person name="Scheremetjew M."/>
            <person name="Finn R."/>
            <person name="Kale V."/>
            <person name="Holt S."/>
            <person name="Cochrane G."/>
            <person name="Meng A."/>
            <person name="Brown T."/>
            <person name="Cohen L."/>
        </authorList>
    </citation>
    <scope>NUCLEOTIDE SEQUENCE</scope>
    <source>
        <strain evidence="3">CCMP3105</strain>
    </source>
</reference>
<feature type="compositionally biased region" description="Acidic residues" evidence="1">
    <location>
        <begin position="328"/>
        <end position="337"/>
    </location>
</feature>
<proteinExistence type="predicted"/>
<accession>A0A7S4Q638</accession>
<feature type="region of interest" description="Disordered" evidence="1">
    <location>
        <begin position="297"/>
        <end position="346"/>
    </location>
</feature>
<sequence length="346" mass="37014">MPVEVPIQFIISCRSRPLSLSTSRAGHTTGPRAPSSRGMGRWRLSCWRALSSSAARRTATRLCGHAGWKGAEKQAKAAQERRAEAAGVEEGEAAAEEAAPENTMPALLAAAQEQRSGGVVLLWKDTQSNGYLSNWATSPFELDGVRYASAEQWIMASKARACGDEATLGAIMQSRSPRKQKALGRSLDPKKVSRFWTLQAKWEAQLRGARGKFQQNEALALRLLKTGQKPIAEASPSDRIFGIGLAPNDPLAQDTANWKRGHNLLGKALAQVRDELRASVLAQPPDFQGDLQLLLATAEPPAPPEANPAAGQLVQEEDLLSDPGSDGGVEEPSESESEPPGGGDLT</sequence>
<feature type="domain" description="NADAR" evidence="2">
    <location>
        <begin position="123"/>
        <end position="277"/>
    </location>
</feature>
<name>A0A7S4Q638_9DINO</name>
<dbReference type="InterPro" id="IPR037238">
    <property type="entry name" value="YbiA-like_sf"/>
</dbReference>
<feature type="compositionally biased region" description="Basic and acidic residues" evidence="1">
    <location>
        <begin position="74"/>
        <end position="84"/>
    </location>
</feature>
<dbReference type="InterPro" id="IPR012816">
    <property type="entry name" value="NADAR"/>
</dbReference>
<dbReference type="NCBIfam" id="TIGR02464">
    <property type="entry name" value="ribofla_fusion"/>
    <property type="match status" value="1"/>
</dbReference>
<dbReference type="Gene3D" id="1.10.357.40">
    <property type="entry name" value="YbiA-like"/>
    <property type="match status" value="1"/>
</dbReference>